<evidence type="ECO:0000313" key="5">
    <source>
        <dbReference type="Proteomes" id="UP000282007"/>
    </source>
</evidence>
<reference evidence="2 5" key="2">
    <citation type="submission" date="2018-07" db="EMBL/GenBank/DDBJ databases">
        <title>Genome sequences of Haloplanus aerogenes JCM 16430T.</title>
        <authorList>
            <person name="Kim Y.B."/>
            <person name="Roh S.W."/>
        </authorList>
    </citation>
    <scope>NUCLEOTIDE SEQUENCE [LARGE SCALE GENOMIC DNA]</scope>
    <source>
        <strain evidence="2 5">JCM 16430</strain>
    </source>
</reference>
<dbReference type="InterPro" id="IPR012467">
    <property type="entry name" value="DUF1684"/>
</dbReference>
<dbReference type="AlphaFoldDB" id="A0A3M0DQ47"/>
<sequence>MSTDWRAAIRENREAKDEYFRTDPHSPIPPEERDDFEGLRYYPITEAYRFELPLHEHEDPETLTVPTSSGGDRTYLRWGEFRFEVDGETVTLQAYKSDPDDARLWVPFRDATSGEETYGAGRYLDLEADTHRTDDGTWVIDFNEAYNPTCAYADRYECPLPPTENWLDVAIEAGEKAYE</sequence>
<reference evidence="3 4" key="1">
    <citation type="journal article" date="2015" name="Stand. Genomic Sci.">
        <title>Genomic Encyclopedia of Bacterial and Archaeal Type Strains, Phase III: the genomes of soil and plant-associated and newly described type strains.</title>
        <authorList>
            <person name="Whitman W.B."/>
            <person name="Woyke T."/>
            <person name="Klenk H.P."/>
            <person name="Zhou Y."/>
            <person name="Lilburn T.G."/>
            <person name="Beck B.J."/>
            <person name="De Vos P."/>
            <person name="Vandamme P."/>
            <person name="Eisen J.A."/>
            <person name="Garrity G."/>
            <person name="Hugenholtz P."/>
            <person name="Kyrpides N.C."/>
        </authorList>
    </citation>
    <scope>NUCLEOTIDE SEQUENCE [LARGE SCALE GENOMIC DNA]</scope>
    <source>
        <strain evidence="3 4">CGMCC 1.10124</strain>
    </source>
</reference>
<evidence type="ECO:0000256" key="1">
    <source>
        <dbReference type="SAM" id="MobiDB-lite"/>
    </source>
</evidence>
<reference evidence="3" key="3">
    <citation type="submission" date="2018-10" db="EMBL/GenBank/DDBJ databases">
        <authorList>
            <person name="Whitman W."/>
            <person name="Huntemann M."/>
            <person name="Clum A."/>
            <person name="Pillay M."/>
            <person name="Palaniappan K."/>
            <person name="Varghese N."/>
            <person name="Mikhailova N."/>
            <person name="Stamatis D."/>
            <person name="Reddy T."/>
            <person name="Daum C."/>
            <person name="Shapiro N."/>
            <person name="Ivanova N."/>
            <person name="Kyrpides N."/>
            <person name="Woyke T."/>
        </authorList>
    </citation>
    <scope>NUCLEOTIDE SEQUENCE</scope>
    <source>
        <strain evidence="3">CGMCC 1.10124</strain>
    </source>
</reference>
<organism evidence="3 4">
    <name type="scientific">Haloplanus aerogenes</name>
    <dbReference type="NCBI Taxonomy" id="660522"/>
    <lineage>
        <taxon>Archaea</taxon>
        <taxon>Methanobacteriati</taxon>
        <taxon>Methanobacteriota</taxon>
        <taxon>Stenosarchaea group</taxon>
        <taxon>Halobacteria</taxon>
        <taxon>Halobacteriales</taxon>
        <taxon>Haloferacaceae</taxon>
        <taxon>Haloplanus</taxon>
    </lineage>
</organism>
<proteinExistence type="predicted"/>
<dbReference type="EMBL" id="CP034145">
    <property type="protein sequence ID" value="AZH24518.1"/>
    <property type="molecule type" value="Genomic_DNA"/>
</dbReference>
<evidence type="ECO:0000313" key="4">
    <source>
        <dbReference type="Proteomes" id="UP000277326"/>
    </source>
</evidence>
<dbReference type="OrthoDB" id="334216at2157"/>
<evidence type="ECO:0000313" key="3">
    <source>
        <dbReference type="EMBL" id="RMB23832.1"/>
    </source>
</evidence>
<dbReference type="KEGG" id="haer:DU502_03575"/>
<feature type="region of interest" description="Disordered" evidence="1">
    <location>
        <begin position="16"/>
        <end position="35"/>
    </location>
</feature>
<evidence type="ECO:0000313" key="2">
    <source>
        <dbReference type="EMBL" id="AZH24518.1"/>
    </source>
</evidence>
<accession>A0A3M0DQ47</accession>
<dbReference type="PANTHER" id="PTHR41913:SF1">
    <property type="entry name" value="DUF1684 DOMAIN-CONTAINING PROTEIN"/>
    <property type="match status" value="1"/>
</dbReference>
<keyword evidence="5" id="KW-1185">Reference proteome</keyword>
<dbReference type="EMBL" id="REFS01000002">
    <property type="protein sequence ID" value="RMB23832.1"/>
    <property type="molecule type" value="Genomic_DNA"/>
</dbReference>
<dbReference type="Gene3D" id="6.10.250.1680">
    <property type="match status" value="1"/>
</dbReference>
<gene>
    <name evidence="3" type="ORF">ATH50_1062</name>
    <name evidence="2" type="ORF">DU502_03575</name>
</gene>
<dbReference type="GeneID" id="38470335"/>
<dbReference type="RefSeq" id="WP_121919743.1">
    <property type="nucleotide sequence ID" value="NZ_CP034145.1"/>
</dbReference>
<protein>
    <submittedName>
        <fullName evidence="2">DUF1684 domain-containing protein</fullName>
    </submittedName>
</protein>
<dbReference type="Proteomes" id="UP000282007">
    <property type="component" value="Chromosome"/>
</dbReference>
<dbReference type="Pfam" id="PF07920">
    <property type="entry name" value="DUF1684"/>
    <property type="match status" value="1"/>
</dbReference>
<dbReference type="Proteomes" id="UP000277326">
    <property type="component" value="Unassembled WGS sequence"/>
</dbReference>
<name>A0A3M0DQ47_9EURY</name>
<dbReference type="PANTHER" id="PTHR41913">
    <property type="entry name" value="DUF1684 DOMAIN-CONTAINING PROTEIN"/>
    <property type="match status" value="1"/>
</dbReference>